<accession>A0A369NXV8</accession>
<dbReference type="EMBL" id="PPUT01000036">
    <property type="protein sequence ID" value="RDC42000.1"/>
    <property type="molecule type" value="Genomic_DNA"/>
</dbReference>
<proteinExistence type="predicted"/>
<evidence type="ECO:0000313" key="1">
    <source>
        <dbReference type="EMBL" id="RDC42000.1"/>
    </source>
</evidence>
<comment type="caution">
    <text evidence="1">The sequence shown here is derived from an EMBL/GenBank/DDBJ whole genome shotgun (WGS) entry which is preliminary data.</text>
</comment>
<reference evidence="1 2" key="1">
    <citation type="journal article" date="2018" name="Elife">
        <title>Discovery and characterization of a prevalent human gut bacterial enzyme sufficient for the inactivation of a family of plant toxins.</title>
        <authorList>
            <person name="Koppel N."/>
            <person name="Bisanz J.E."/>
            <person name="Pandelia M.E."/>
            <person name="Turnbaugh P.J."/>
            <person name="Balskus E.P."/>
        </authorList>
    </citation>
    <scope>NUCLEOTIDE SEQUENCE [LARGE SCALE GENOMIC DNA]</scope>
    <source>
        <strain evidence="1 2">OB21 GAM 11</strain>
    </source>
</reference>
<dbReference type="AlphaFoldDB" id="A0A369NXV8"/>
<evidence type="ECO:0000313" key="2">
    <source>
        <dbReference type="Proteomes" id="UP000253805"/>
    </source>
</evidence>
<gene>
    <name evidence="1" type="ORF">C1850_10655</name>
</gene>
<name>A0A369NXV8_9ACTN</name>
<dbReference type="Proteomes" id="UP000253805">
    <property type="component" value="Unassembled WGS sequence"/>
</dbReference>
<sequence length="60" mass="6518">MRIAFVMDDLSVHSNGTSVTAERYALDWARRWPSNPTLLVAVSTGRWQQGGLGCGSNPIA</sequence>
<organism evidence="1 2">
    <name type="scientific">Adlercreutzia equolifaciens subsp. celatus</name>
    <dbReference type="NCBI Taxonomy" id="394340"/>
    <lineage>
        <taxon>Bacteria</taxon>
        <taxon>Bacillati</taxon>
        <taxon>Actinomycetota</taxon>
        <taxon>Coriobacteriia</taxon>
        <taxon>Eggerthellales</taxon>
        <taxon>Eggerthellaceae</taxon>
        <taxon>Adlercreutzia</taxon>
    </lineage>
</organism>
<protein>
    <submittedName>
        <fullName evidence="1">Uncharacterized protein</fullName>
    </submittedName>
</protein>